<comment type="caution">
    <text evidence="4">The sequence shown here is derived from an EMBL/GenBank/DDBJ whole genome shotgun (WGS) entry which is preliminary data.</text>
</comment>
<protein>
    <recommendedName>
        <fullName evidence="3">DUF8128 domain-containing protein</fullName>
    </recommendedName>
</protein>
<evidence type="ECO:0000256" key="1">
    <source>
        <dbReference type="SAM" id="MobiDB-lite"/>
    </source>
</evidence>
<dbReference type="Proteomes" id="UP000034175">
    <property type="component" value="Unassembled WGS sequence"/>
</dbReference>
<accession>A0A0G1R7Y9</accession>
<dbReference type="InterPro" id="IPR058441">
    <property type="entry name" value="DUF8128"/>
</dbReference>
<keyword evidence="2" id="KW-0472">Membrane</keyword>
<sequence>MPLYLETPFFTIYLSFWQWLFALPSGEFVRVVIGVGGWTVLALIFFSMGLQLWTLYRQNLANKKWQWALLAVDIPPLLIQSPKAVEQIFAHFSGALLMPNIGEKFWNGKKQKWFSLEIISIEGYIQFLIRTEAEFRDLMEAAIYAQYPEAEITEVEDYVEAVPARYPNSEYEMMGLEFKLADKDAYPIRTYQNFEYSLSKDVVFSDPMAAILENFSRLGRGEQLWFQIILEPTDSRWKEKGIELVKKIVSGDDKFGGGEGILSKFAGLPRALAKMIIDVWDWNFEPSEKEAEPSKKVSDLTPGLKSTVEAVEDKISKIGFKCKIRTLYVARKESYNPDKCLGGIVGSLNQFNLLNRNGLVPSAKTSAPYAFKTSRTNFKKNVFMTAYKKRKIKTGANPYVMNIEEMATIWHFPLPFVKTPLVQKTATKRGEPPIGLPVESTEASLRPLSGVDQKRESQPLDNLPFA</sequence>
<evidence type="ECO:0000259" key="3">
    <source>
        <dbReference type="Pfam" id="PF26449"/>
    </source>
</evidence>
<proteinExistence type="predicted"/>
<keyword evidence="2" id="KW-1133">Transmembrane helix</keyword>
<feature type="region of interest" description="Disordered" evidence="1">
    <location>
        <begin position="428"/>
        <end position="466"/>
    </location>
</feature>
<dbReference type="EMBL" id="LCMA01000012">
    <property type="protein sequence ID" value="KKU26138.1"/>
    <property type="molecule type" value="Genomic_DNA"/>
</dbReference>
<dbReference type="AlphaFoldDB" id="A0A0G1R7Y9"/>
<gene>
    <name evidence="4" type="ORF">UX39_C0012G0015</name>
</gene>
<keyword evidence="2" id="KW-0812">Transmembrane</keyword>
<name>A0A0G1R7Y9_9BACT</name>
<dbReference type="Pfam" id="PF26449">
    <property type="entry name" value="DUF8128"/>
    <property type="match status" value="1"/>
</dbReference>
<feature type="domain" description="DUF8128" evidence="3">
    <location>
        <begin position="115"/>
        <end position="351"/>
    </location>
</feature>
<evidence type="ECO:0000313" key="5">
    <source>
        <dbReference type="Proteomes" id="UP000034175"/>
    </source>
</evidence>
<evidence type="ECO:0000313" key="4">
    <source>
        <dbReference type="EMBL" id="KKU26138.1"/>
    </source>
</evidence>
<reference evidence="4 5" key="1">
    <citation type="journal article" date="2015" name="Nature">
        <title>rRNA introns, odd ribosomes, and small enigmatic genomes across a large radiation of phyla.</title>
        <authorList>
            <person name="Brown C.T."/>
            <person name="Hug L.A."/>
            <person name="Thomas B.C."/>
            <person name="Sharon I."/>
            <person name="Castelle C.J."/>
            <person name="Singh A."/>
            <person name="Wilkins M.J."/>
            <person name="Williams K.H."/>
            <person name="Banfield J.F."/>
        </authorList>
    </citation>
    <scope>NUCLEOTIDE SEQUENCE [LARGE SCALE GENOMIC DNA]</scope>
</reference>
<organism evidence="4 5">
    <name type="scientific">Candidatus Magasanikbacteria bacterium GW2011_GWA2_46_17</name>
    <dbReference type="NCBI Taxonomy" id="1619042"/>
    <lineage>
        <taxon>Bacteria</taxon>
        <taxon>Candidatus Magasanikiibacteriota</taxon>
    </lineage>
</organism>
<feature type="transmembrane region" description="Helical" evidence="2">
    <location>
        <begin position="28"/>
        <end position="56"/>
    </location>
</feature>
<evidence type="ECO:0000256" key="2">
    <source>
        <dbReference type="SAM" id="Phobius"/>
    </source>
</evidence>